<organism evidence="2">
    <name type="scientific">Leptospirillum ferriphilum</name>
    <dbReference type="NCBI Taxonomy" id="178606"/>
    <lineage>
        <taxon>Bacteria</taxon>
        <taxon>Pseudomonadati</taxon>
        <taxon>Nitrospirota</taxon>
        <taxon>Nitrospiria</taxon>
        <taxon>Nitrospirales</taxon>
        <taxon>Nitrospiraceae</taxon>
        <taxon>Leptospirillum</taxon>
    </lineage>
</organism>
<name>A0A7C3QU48_9BACT</name>
<dbReference type="CDD" id="cd04301">
    <property type="entry name" value="NAT_SF"/>
    <property type="match status" value="1"/>
</dbReference>
<reference evidence="2" key="1">
    <citation type="journal article" date="2020" name="mSystems">
        <title>Genome- and Community-Level Interaction Insights into Carbon Utilization and Element Cycling Functions of Hydrothermarchaeota in Hydrothermal Sediment.</title>
        <authorList>
            <person name="Zhou Z."/>
            <person name="Liu Y."/>
            <person name="Xu W."/>
            <person name="Pan J."/>
            <person name="Luo Z.H."/>
            <person name="Li M."/>
        </authorList>
    </citation>
    <scope>NUCLEOTIDE SEQUENCE [LARGE SCALE GENOMIC DNA]</scope>
    <source>
        <strain evidence="2">SpSt-902</strain>
    </source>
</reference>
<dbReference type="InterPro" id="IPR016181">
    <property type="entry name" value="Acyl_CoA_acyltransferase"/>
</dbReference>
<dbReference type="GO" id="GO:0016747">
    <property type="term" value="F:acyltransferase activity, transferring groups other than amino-acyl groups"/>
    <property type="evidence" value="ECO:0007669"/>
    <property type="project" value="InterPro"/>
</dbReference>
<proteinExistence type="predicted"/>
<dbReference type="PROSITE" id="PS51186">
    <property type="entry name" value="GNAT"/>
    <property type="match status" value="1"/>
</dbReference>
<gene>
    <name evidence="2" type="ORF">ENX03_03530</name>
</gene>
<evidence type="ECO:0000259" key="1">
    <source>
        <dbReference type="PROSITE" id="PS51186"/>
    </source>
</evidence>
<dbReference type="InterPro" id="IPR000182">
    <property type="entry name" value="GNAT_dom"/>
</dbReference>
<sequence length="162" mass="18223">MVQYAVALPSMSPVLARFWKCLMDEESPPLVKAGEDGERACALTIRQMLEDPMRCAGFVAISEGEYVGFILGYTYARPYGLPSSIGQILHWYVEPAFRGRGIGNSLYDRLWGWFSGRKVEMVEVMARDEPARDRAWVSRGYVSTLRVYATLVEKQFQGPGNG</sequence>
<feature type="domain" description="N-acetyltransferase" evidence="1">
    <location>
        <begin position="6"/>
        <end position="158"/>
    </location>
</feature>
<comment type="caution">
    <text evidence="2">The sequence shown here is derived from an EMBL/GenBank/DDBJ whole genome shotgun (WGS) entry which is preliminary data.</text>
</comment>
<dbReference type="EMBL" id="DTMM01000072">
    <property type="protein sequence ID" value="HFT93012.1"/>
    <property type="molecule type" value="Genomic_DNA"/>
</dbReference>
<accession>A0A7C3QU48</accession>
<dbReference type="Pfam" id="PF00583">
    <property type="entry name" value="Acetyltransf_1"/>
    <property type="match status" value="1"/>
</dbReference>
<dbReference type="SUPFAM" id="SSF55729">
    <property type="entry name" value="Acyl-CoA N-acyltransferases (Nat)"/>
    <property type="match status" value="1"/>
</dbReference>
<dbReference type="AlphaFoldDB" id="A0A7C3QU48"/>
<protein>
    <submittedName>
        <fullName evidence="2">N-acetyltransferase</fullName>
    </submittedName>
</protein>
<keyword evidence="2" id="KW-0808">Transferase</keyword>
<dbReference type="Gene3D" id="3.40.630.30">
    <property type="match status" value="1"/>
</dbReference>
<evidence type="ECO:0000313" key="2">
    <source>
        <dbReference type="EMBL" id="HFT93012.1"/>
    </source>
</evidence>